<evidence type="ECO:0000313" key="2">
    <source>
        <dbReference type="Proteomes" id="UP000050640"/>
    </source>
</evidence>
<protein>
    <submittedName>
        <fullName evidence="3">Ovule protein</fullName>
    </submittedName>
</protein>
<organism evidence="2 3">
    <name type="scientific">Elaeophora elaphi</name>
    <dbReference type="NCBI Taxonomy" id="1147741"/>
    <lineage>
        <taxon>Eukaryota</taxon>
        <taxon>Metazoa</taxon>
        <taxon>Ecdysozoa</taxon>
        <taxon>Nematoda</taxon>
        <taxon>Chromadorea</taxon>
        <taxon>Rhabditida</taxon>
        <taxon>Spirurina</taxon>
        <taxon>Spiruromorpha</taxon>
        <taxon>Filarioidea</taxon>
        <taxon>Onchocercidae</taxon>
        <taxon>Elaeophora</taxon>
    </lineage>
</organism>
<dbReference type="Proteomes" id="UP000050640">
    <property type="component" value="Unplaced"/>
</dbReference>
<name>A0A0R3RGM3_9BILA</name>
<evidence type="ECO:0000313" key="3">
    <source>
        <dbReference type="WBParaSite" id="EEL_0000056301-mRNA-1"/>
    </source>
</evidence>
<accession>A0A0R3RGM3</accession>
<feature type="region of interest" description="Disordered" evidence="1">
    <location>
        <begin position="1"/>
        <end position="30"/>
    </location>
</feature>
<keyword evidence="2" id="KW-1185">Reference proteome</keyword>
<feature type="compositionally biased region" description="Basic and acidic residues" evidence="1">
    <location>
        <begin position="10"/>
        <end position="21"/>
    </location>
</feature>
<reference evidence="3" key="1">
    <citation type="submission" date="2017-02" db="UniProtKB">
        <authorList>
            <consortium name="WormBaseParasite"/>
        </authorList>
    </citation>
    <scope>IDENTIFICATION</scope>
</reference>
<dbReference type="AlphaFoldDB" id="A0A0R3RGM3"/>
<evidence type="ECO:0000256" key="1">
    <source>
        <dbReference type="SAM" id="MobiDB-lite"/>
    </source>
</evidence>
<sequence length="68" mass="7947">MLGTMLNDVLDQKSSLKSDPRKMKKKESKRRVKLTDRTNINAEELEYQRLLNEVCIITLCCLISTVQY</sequence>
<dbReference type="WBParaSite" id="EEL_0000056301-mRNA-1">
    <property type="protein sequence ID" value="EEL_0000056301-mRNA-1"/>
    <property type="gene ID" value="EEL_0000056301"/>
</dbReference>
<proteinExistence type="predicted"/>